<evidence type="ECO:0000256" key="1">
    <source>
        <dbReference type="SAM" id="MobiDB-lite"/>
    </source>
</evidence>
<dbReference type="EMBL" id="JADEXS010000409">
    <property type="protein sequence ID" value="MBE9025400.1"/>
    <property type="molecule type" value="Genomic_DNA"/>
</dbReference>
<reference evidence="2" key="1">
    <citation type="submission" date="2020-10" db="EMBL/GenBank/DDBJ databases">
        <authorList>
            <person name="Castelo-Branco R."/>
            <person name="Eusebio N."/>
            <person name="Adriana R."/>
            <person name="Vieira A."/>
            <person name="Brugerolle De Fraissinette N."/>
            <person name="Rezende De Castro R."/>
            <person name="Schneider M.P."/>
            <person name="Vasconcelos V."/>
            <person name="Leao P.N."/>
        </authorList>
    </citation>
    <scope>NUCLEOTIDE SEQUENCE</scope>
    <source>
        <strain evidence="2">LEGE 12446</strain>
    </source>
</reference>
<dbReference type="RefSeq" id="WP_193920404.1">
    <property type="nucleotide sequence ID" value="NZ_JADEXS020000001.1"/>
</dbReference>
<organism evidence="2 3">
    <name type="scientific">Desmonostoc muscorum LEGE 12446</name>
    <dbReference type="NCBI Taxonomy" id="1828758"/>
    <lineage>
        <taxon>Bacteria</taxon>
        <taxon>Bacillati</taxon>
        <taxon>Cyanobacteriota</taxon>
        <taxon>Cyanophyceae</taxon>
        <taxon>Nostocales</taxon>
        <taxon>Nostocaceae</taxon>
        <taxon>Desmonostoc</taxon>
    </lineage>
</organism>
<keyword evidence="3" id="KW-1185">Reference proteome</keyword>
<accession>A0A8J6ZPQ0</accession>
<dbReference type="AlphaFoldDB" id="A0A8J6ZPQ0"/>
<comment type="caution">
    <text evidence="2">The sequence shown here is derived from an EMBL/GenBank/DDBJ whole genome shotgun (WGS) entry which is preliminary data.</text>
</comment>
<evidence type="ECO:0000313" key="3">
    <source>
        <dbReference type="Proteomes" id="UP000622533"/>
    </source>
</evidence>
<name>A0A8J6ZPQ0_DESMC</name>
<proteinExistence type="predicted"/>
<gene>
    <name evidence="2" type="ORF">IQ276_24145</name>
</gene>
<sequence>MTPRLGAEELCPMPDSDRSQSGNSTQIVRFYHCHLYTNGYNLLGSSEVSTLDAVSRS</sequence>
<dbReference type="Proteomes" id="UP000622533">
    <property type="component" value="Unassembled WGS sequence"/>
</dbReference>
<feature type="region of interest" description="Disordered" evidence="1">
    <location>
        <begin position="1"/>
        <end position="22"/>
    </location>
</feature>
<protein>
    <submittedName>
        <fullName evidence="2">Uncharacterized protein</fullName>
    </submittedName>
</protein>
<evidence type="ECO:0000313" key="2">
    <source>
        <dbReference type="EMBL" id="MBE9025400.1"/>
    </source>
</evidence>